<dbReference type="GO" id="GO:0004536">
    <property type="term" value="F:DNA nuclease activity"/>
    <property type="evidence" value="ECO:0007669"/>
    <property type="project" value="InterPro"/>
</dbReference>
<dbReference type="InterPro" id="IPR015991">
    <property type="entry name" value="TatD/YcfH-like"/>
</dbReference>
<dbReference type="AlphaFoldDB" id="A0A0F4QYV2"/>
<accession>A0A0F4QYV2</accession>
<dbReference type="GO" id="GO:0005829">
    <property type="term" value="C:cytosol"/>
    <property type="evidence" value="ECO:0007669"/>
    <property type="project" value="TreeGrafter"/>
</dbReference>
<dbReference type="PATRIC" id="fig|43658.5.peg.896"/>
<dbReference type="RefSeq" id="WP_046003738.1">
    <property type="nucleotide sequence ID" value="NZ_JXYA01000007.1"/>
</dbReference>
<feature type="binding site" evidence="4">
    <location>
        <position position="93"/>
    </location>
    <ligand>
        <name>a divalent metal cation</name>
        <dbReference type="ChEBI" id="CHEBI:60240"/>
        <label>1</label>
    </ligand>
</feature>
<dbReference type="Gene3D" id="3.20.20.140">
    <property type="entry name" value="Metal-dependent hydrolases"/>
    <property type="match status" value="1"/>
</dbReference>
<dbReference type="PIRSF" id="PIRSF005902">
    <property type="entry name" value="DNase_TatD"/>
    <property type="match status" value="1"/>
</dbReference>
<dbReference type="Pfam" id="PF01026">
    <property type="entry name" value="TatD_DNase"/>
    <property type="match status" value="1"/>
</dbReference>
<evidence type="ECO:0000256" key="3">
    <source>
        <dbReference type="ARBA" id="ARBA00022801"/>
    </source>
</evidence>
<dbReference type="NCBIfam" id="TIGR00010">
    <property type="entry name" value="YchF/TatD family DNA exonuclease"/>
    <property type="match status" value="1"/>
</dbReference>
<evidence type="ECO:0000256" key="4">
    <source>
        <dbReference type="PIRSR" id="PIRSR005902-1"/>
    </source>
</evidence>
<feature type="binding site" evidence="4">
    <location>
        <position position="204"/>
    </location>
    <ligand>
        <name>a divalent metal cation</name>
        <dbReference type="ChEBI" id="CHEBI:60240"/>
        <label>1</label>
    </ligand>
</feature>
<dbReference type="InterPro" id="IPR001130">
    <property type="entry name" value="TatD-like"/>
</dbReference>
<dbReference type="SUPFAM" id="SSF51556">
    <property type="entry name" value="Metallo-dependent hydrolases"/>
    <property type="match status" value="1"/>
</dbReference>
<protein>
    <submittedName>
        <fullName evidence="5">DNAse</fullName>
    </submittedName>
</protein>
<evidence type="ECO:0000256" key="2">
    <source>
        <dbReference type="ARBA" id="ARBA00022723"/>
    </source>
</evidence>
<gene>
    <name evidence="5" type="ORF">TW77_04285</name>
</gene>
<dbReference type="PANTHER" id="PTHR46124">
    <property type="entry name" value="D-AMINOACYL-TRNA DEACYLASE"/>
    <property type="match status" value="1"/>
</dbReference>
<dbReference type="PANTHER" id="PTHR46124:SF2">
    <property type="entry name" value="D-AMINOACYL-TRNA DEACYLASE"/>
    <property type="match status" value="1"/>
</dbReference>
<dbReference type="CDD" id="cd01310">
    <property type="entry name" value="TatD_DNAse"/>
    <property type="match status" value="1"/>
</dbReference>
<feature type="binding site" evidence="4">
    <location>
        <position position="8"/>
    </location>
    <ligand>
        <name>a divalent metal cation</name>
        <dbReference type="ChEBI" id="CHEBI:60240"/>
        <label>1</label>
    </ligand>
</feature>
<name>A0A0F4QYV2_9GAMM</name>
<evidence type="ECO:0000256" key="1">
    <source>
        <dbReference type="ARBA" id="ARBA00009275"/>
    </source>
</evidence>
<comment type="similarity">
    <text evidence="1">Belongs to the metallo-dependent hydrolases superfamily. TatD-type hydrolase family.</text>
</comment>
<keyword evidence="3" id="KW-0378">Hydrolase</keyword>
<evidence type="ECO:0000313" key="5">
    <source>
        <dbReference type="EMBL" id="KJZ11777.1"/>
    </source>
</evidence>
<dbReference type="GO" id="GO:0046872">
    <property type="term" value="F:metal ion binding"/>
    <property type="evidence" value="ECO:0007669"/>
    <property type="project" value="UniProtKB-KW"/>
</dbReference>
<dbReference type="GO" id="GO:0016788">
    <property type="term" value="F:hydrolase activity, acting on ester bonds"/>
    <property type="evidence" value="ECO:0007669"/>
    <property type="project" value="InterPro"/>
</dbReference>
<dbReference type="FunFam" id="3.20.20.140:FF:000005">
    <property type="entry name" value="TatD family hydrolase"/>
    <property type="match status" value="1"/>
</dbReference>
<comment type="caution">
    <text evidence="5">The sequence shown here is derived from an EMBL/GenBank/DDBJ whole genome shotgun (WGS) entry which is preliminary data.</text>
</comment>
<feature type="binding site" evidence="4">
    <location>
        <position position="154"/>
    </location>
    <ligand>
        <name>a divalent metal cation</name>
        <dbReference type="ChEBI" id="CHEBI:60240"/>
        <label>2</label>
    </ligand>
</feature>
<dbReference type="Proteomes" id="UP000033452">
    <property type="component" value="Unassembled WGS sequence"/>
</dbReference>
<dbReference type="EMBL" id="JXYA01000007">
    <property type="protein sequence ID" value="KJZ11777.1"/>
    <property type="molecule type" value="Genomic_DNA"/>
</dbReference>
<dbReference type="PROSITE" id="PS01137">
    <property type="entry name" value="TATD_1"/>
    <property type="match status" value="1"/>
</dbReference>
<reference evidence="5 6" key="1">
    <citation type="journal article" date="2015" name="BMC Genomics">
        <title>Genome mining reveals unlocked bioactive potential of marine Gram-negative bacteria.</title>
        <authorList>
            <person name="Machado H."/>
            <person name="Sonnenschein E.C."/>
            <person name="Melchiorsen J."/>
            <person name="Gram L."/>
        </authorList>
    </citation>
    <scope>NUCLEOTIDE SEQUENCE [LARGE SCALE GENOMIC DNA]</scope>
    <source>
        <strain evidence="5 6">S2471</strain>
    </source>
</reference>
<feature type="binding site" evidence="4">
    <location>
        <position position="6"/>
    </location>
    <ligand>
        <name>a divalent metal cation</name>
        <dbReference type="ChEBI" id="CHEBI:60240"/>
        <label>1</label>
    </ligand>
</feature>
<feature type="binding site" evidence="4">
    <location>
        <position position="129"/>
    </location>
    <ligand>
        <name>a divalent metal cation</name>
        <dbReference type="ChEBI" id="CHEBI:60240"/>
        <label>2</label>
    </ligand>
</feature>
<evidence type="ECO:0000313" key="6">
    <source>
        <dbReference type="Proteomes" id="UP000033452"/>
    </source>
</evidence>
<sequence>MIVDSHCHLDRLDFDKIGKDLPEILTDARAKQVEHFLCVSVTLAQFPAMLEKILPFDDVSASCGVHPLNQDDALDPALLRELAQHPKVVAIGETGLDYYYSKDTHQVQRDSFAQHIDIANELSKPLIIHTRDARQDTLDIMRAHNAQQCGGVLHCFTENWEMAKQAIDMGFYISISGIVTFKNAVELQDVVKRLPLDRLLIETDSPYLAPVPHRGKTNQPAYVQDVAYFIADLKGISYKELACATTDNFYRLFGLAQRGNAS</sequence>
<dbReference type="PROSITE" id="PS01091">
    <property type="entry name" value="TATD_3"/>
    <property type="match status" value="1"/>
</dbReference>
<proteinExistence type="inferred from homology"/>
<organism evidence="5 6">
    <name type="scientific">Pseudoalteromonas rubra</name>
    <dbReference type="NCBI Taxonomy" id="43658"/>
    <lineage>
        <taxon>Bacteria</taxon>
        <taxon>Pseudomonadati</taxon>
        <taxon>Pseudomonadota</taxon>
        <taxon>Gammaproteobacteria</taxon>
        <taxon>Alteromonadales</taxon>
        <taxon>Pseudoalteromonadaceae</taxon>
        <taxon>Pseudoalteromonas</taxon>
    </lineage>
</organism>
<dbReference type="OrthoDB" id="9810005at2"/>
<keyword evidence="2 4" id="KW-0479">Metal-binding</keyword>
<dbReference type="InterPro" id="IPR032466">
    <property type="entry name" value="Metal_Hydrolase"/>
</dbReference>
<keyword evidence="6" id="KW-1185">Reference proteome</keyword>
<dbReference type="InterPro" id="IPR018228">
    <property type="entry name" value="DNase_TatD-rel_CS"/>
</dbReference>